<evidence type="ECO:0000259" key="1">
    <source>
        <dbReference type="PROSITE" id="PS51819"/>
    </source>
</evidence>
<evidence type="ECO:0000313" key="2">
    <source>
        <dbReference type="EMBL" id="GID48080.1"/>
    </source>
</evidence>
<gene>
    <name evidence="2" type="ORF">Aca07nite_53550</name>
</gene>
<reference evidence="2" key="1">
    <citation type="submission" date="2021-01" db="EMBL/GenBank/DDBJ databases">
        <title>Whole genome shotgun sequence of Actinoplanes capillaceus NBRC 16408.</title>
        <authorList>
            <person name="Komaki H."/>
            <person name="Tamura T."/>
        </authorList>
    </citation>
    <scope>NUCLEOTIDE SEQUENCE [LARGE SCALE GENOMIC DNA]</scope>
    <source>
        <strain evidence="2">NBRC 16408</strain>
    </source>
</reference>
<dbReference type="EMBL" id="BOMF01000101">
    <property type="protein sequence ID" value="GID48080.1"/>
    <property type="molecule type" value="Genomic_DNA"/>
</dbReference>
<dbReference type="CDD" id="cd06587">
    <property type="entry name" value="VOC"/>
    <property type="match status" value="1"/>
</dbReference>
<dbReference type="Gene3D" id="3.10.180.10">
    <property type="entry name" value="2,3-Dihydroxybiphenyl 1,2-Dioxygenase, domain 1"/>
    <property type="match status" value="1"/>
</dbReference>
<comment type="caution">
    <text evidence="2">The sequence shown here is derived from an EMBL/GenBank/DDBJ whole genome shotgun (WGS) entry which is preliminary data.</text>
</comment>
<dbReference type="PROSITE" id="PS51819">
    <property type="entry name" value="VOC"/>
    <property type="match status" value="1"/>
</dbReference>
<sequence>MVAYAVGMSVDLFAGISVHDYPAALEWYEKLFGCPPAFSPNDVESVWEVAEHRYVYVEHRPEHAGHALITLFVADFETRIAGIAARGLRPATEETYANGVRKTTYADADGNEIGFGGAPLPGPG</sequence>
<dbReference type="InterPro" id="IPR029068">
    <property type="entry name" value="Glyas_Bleomycin-R_OHBP_Dase"/>
</dbReference>
<dbReference type="Pfam" id="PF00903">
    <property type="entry name" value="Glyoxalase"/>
    <property type="match status" value="1"/>
</dbReference>
<dbReference type="SUPFAM" id="SSF54593">
    <property type="entry name" value="Glyoxalase/Bleomycin resistance protein/Dihydroxybiphenyl dioxygenase"/>
    <property type="match status" value="1"/>
</dbReference>
<dbReference type="InterPro" id="IPR004360">
    <property type="entry name" value="Glyas_Fos-R_dOase_dom"/>
</dbReference>
<protein>
    <recommendedName>
        <fullName evidence="1">VOC domain-containing protein</fullName>
    </recommendedName>
</protein>
<organism evidence="2">
    <name type="scientific">Actinoplanes campanulatus</name>
    <dbReference type="NCBI Taxonomy" id="113559"/>
    <lineage>
        <taxon>Bacteria</taxon>
        <taxon>Bacillati</taxon>
        <taxon>Actinomycetota</taxon>
        <taxon>Actinomycetes</taxon>
        <taxon>Micromonosporales</taxon>
        <taxon>Micromonosporaceae</taxon>
        <taxon>Actinoplanes</taxon>
    </lineage>
</organism>
<name>A0ABQ3WP76_9ACTN</name>
<dbReference type="InterPro" id="IPR037523">
    <property type="entry name" value="VOC_core"/>
</dbReference>
<proteinExistence type="predicted"/>
<accession>A0ABQ3WP76</accession>
<feature type="domain" description="VOC" evidence="1">
    <location>
        <begin position="9"/>
        <end position="118"/>
    </location>
</feature>